<evidence type="ECO:0000256" key="4">
    <source>
        <dbReference type="ARBA" id="ARBA00022840"/>
    </source>
</evidence>
<feature type="transmembrane region" description="Helical" evidence="7">
    <location>
        <begin position="630"/>
        <end position="650"/>
    </location>
</feature>
<dbReference type="OrthoDB" id="136279at2"/>
<evidence type="ECO:0000256" key="1">
    <source>
        <dbReference type="ARBA" id="ARBA00022679"/>
    </source>
</evidence>
<dbReference type="InterPro" id="IPR017441">
    <property type="entry name" value="Protein_kinase_ATP_BS"/>
</dbReference>
<dbReference type="InParanoid" id="A0A2S8SUU4"/>
<dbReference type="PROSITE" id="PS51257">
    <property type="entry name" value="PROKAR_LIPOPROTEIN"/>
    <property type="match status" value="1"/>
</dbReference>
<name>A0A2S8SUU4_9BACT</name>
<dbReference type="PANTHER" id="PTHR43289:SF34">
    <property type="entry name" value="SERINE_THREONINE-PROTEIN KINASE YBDM-RELATED"/>
    <property type="match status" value="1"/>
</dbReference>
<keyword evidence="1" id="KW-0808">Transferase</keyword>
<evidence type="ECO:0000313" key="10">
    <source>
        <dbReference type="Proteomes" id="UP000237684"/>
    </source>
</evidence>
<keyword evidence="10" id="KW-1185">Reference proteome</keyword>
<dbReference type="Gene3D" id="1.10.510.10">
    <property type="entry name" value="Transferase(Phosphotransferase) domain 1"/>
    <property type="match status" value="1"/>
</dbReference>
<proteinExistence type="predicted"/>
<feature type="transmembrane region" description="Helical" evidence="7">
    <location>
        <begin position="514"/>
        <end position="535"/>
    </location>
</feature>
<dbReference type="RefSeq" id="WP_105482939.1">
    <property type="nucleotide sequence ID" value="NZ_NIGF01000004.1"/>
</dbReference>
<dbReference type="Gene3D" id="3.30.200.20">
    <property type="entry name" value="Phosphorylase Kinase, domain 1"/>
    <property type="match status" value="1"/>
</dbReference>
<gene>
    <name evidence="9" type="ORF">B1R32_10453</name>
</gene>
<evidence type="ECO:0000256" key="2">
    <source>
        <dbReference type="ARBA" id="ARBA00022741"/>
    </source>
</evidence>
<dbReference type="InterPro" id="IPR000719">
    <property type="entry name" value="Prot_kinase_dom"/>
</dbReference>
<dbReference type="GO" id="GO:0004674">
    <property type="term" value="F:protein serine/threonine kinase activity"/>
    <property type="evidence" value="ECO:0007669"/>
    <property type="project" value="UniProtKB-KW"/>
</dbReference>
<evidence type="ECO:0000256" key="5">
    <source>
        <dbReference type="PROSITE-ProRule" id="PRU10141"/>
    </source>
</evidence>
<evidence type="ECO:0000313" key="9">
    <source>
        <dbReference type="EMBL" id="PQV64560.1"/>
    </source>
</evidence>
<feature type="transmembrane region" description="Helical" evidence="7">
    <location>
        <begin position="564"/>
        <end position="583"/>
    </location>
</feature>
<dbReference type="PANTHER" id="PTHR43289">
    <property type="entry name" value="MITOGEN-ACTIVATED PROTEIN KINASE KINASE KINASE 20-RELATED"/>
    <property type="match status" value="1"/>
</dbReference>
<comment type="caution">
    <text evidence="9">The sequence shown here is derived from an EMBL/GenBank/DDBJ whole genome shotgun (WGS) entry which is preliminary data.</text>
</comment>
<keyword evidence="2 5" id="KW-0547">Nucleotide-binding</keyword>
<keyword evidence="9" id="KW-0723">Serine/threonine-protein kinase</keyword>
<sequence length="686" mass="75210">MPQLKHRQNDRIQNRYEVRRILGSGAFGTVYGCRDLEIDVPVAVKELHVLDEDGGEREAALVQFRAEATHLSKLRHPHIVSGHYEPHAGNWRICPLCGLDFPGSSRCPDHNAVLIPIASRHYLVMEYVSGLDLLQLGEQNGGRIGIETARRYALQIASALSYIHVRGLVHRDIKPENIRLRSDADEAVLLDFGIATIGAAPEDGEGDRYGTRAQRHTTGGGTVGYAPEAPMERQNPDARSDIHAFGMTWFHLLTGKDPTLPGDLRAMRTHTPRDFAPEIPAALDQLIVDCTHIEAARRPQNGAELLLRLENLNAPATKNQVNPTQRLVEPPQKIQVAPLYFRSGEGVATVVGLVELFDRFPAEAAQKLFSGEIETWLQTLGETELAQKAGEFRARYRGRPKQGLEAFTQAAGAELPSLEIDAQSLDFGSLNSTAQKVINLRLQNRGRGHLFGLIRASHPAILTHGEWDGNNAKIPVTFDANRLRPGKYTGEITLDSSAGERIVPFSARVSGPSWLAPFLTVLIYGVLGMAAGALLRTSPFSDAPNQGLIWLDPLHFHLKLKNQLFFGVNVGAILLVGTTLEAIVRRSCALWLSMCFLVPFLIIGAAIYSADLLVAGDTYLHSVFTHSPGQFAPSAWMLGGATIGAIYGTLRRTKDLFSMRALAIVFGWIATLCLFYLMFKGVSASS</sequence>
<accession>A0A2S8SUU4</accession>
<dbReference type="InterPro" id="IPR011009">
    <property type="entry name" value="Kinase-like_dom_sf"/>
</dbReference>
<dbReference type="GO" id="GO:0005524">
    <property type="term" value="F:ATP binding"/>
    <property type="evidence" value="ECO:0007669"/>
    <property type="project" value="UniProtKB-UniRule"/>
</dbReference>
<feature type="domain" description="Protein kinase" evidence="8">
    <location>
        <begin position="16"/>
        <end position="312"/>
    </location>
</feature>
<feature type="transmembrane region" description="Helical" evidence="7">
    <location>
        <begin position="662"/>
        <end position="679"/>
    </location>
</feature>
<dbReference type="PROSITE" id="PS00107">
    <property type="entry name" value="PROTEIN_KINASE_ATP"/>
    <property type="match status" value="1"/>
</dbReference>
<dbReference type="Pfam" id="PF00069">
    <property type="entry name" value="Pkinase"/>
    <property type="match status" value="1"/>
</dbReference>
<organism evidence="9 10">
    <name type="scientific">Abditibacterium utsteinense</name>
    <dbReference type="NCBI Taxonomy" id="1960156"/>
    <lineage>
        <taxon>Bacteria</taxon>
        <taxon>Pseudomonadati</taxon>
        <taxon>Abditibacteriota</taxon>
        <taxon>Abditibacteriia</taxon>
        <taxon>Abditibacteriales</taxon>
        <taxon>Abditibacteriaceae</taxon>
        <taxon>Abditibacterium</taxon>
    </lineage>
</organism>
<keyword evidence="4 5" id="KW-0067">ATP-binding</keyword>
<dbReference type="SMART" id="SM00220">
    <property type="entry name" value="S_TKc"/>
    <property type="match status" value="1"/>
</dbReference>
<evidence type="ECO:0000256" key="7">
    <source>
        <dbReference type="SAM" id="Phobius"/>
    </source>
</evidence>
<keyword evidence="3 9" id="KW-0418">Kinase</keyword>
<dbReference type="EMBL" id="NIGF01000004">
    <property type="protein sequence ID" value="PQV64560.1"/>
    <property type="molecule type" value="Genomic_DNA"/>
</dbReference>
<keyword evidence="7" id="KW-1133">Transmembrane helix</keyword>
<feature type="region of interest" description="Disordered" evidence="6">
    <location>
        <begin position="203"/>
        <end position="235"/>
    </location>
</feature>
<keyword evidence="7" id="KW-0472">Membrane</keyword>
<reference evidence="9 10" key="1">
    <citation type="journal article" date="2018" name="Syst. Appl. Microbiol.">
        <title>Abditibacterium utsteinense sp. nov., the first cultivated member of candidate phylum FBP, isolated from ice-free Antarctic soil samples.</title>
        <authorList>
            <person name="Tahon G."/>
            <person name="Tytgat B."/>
            <person name="Lebbe L."/>
            <person name="Carlier A."/>
            <person name="Willems A."/>
        </authorList>
    </citation>
    <scope>NUCLEOTIDE SEQUENCE [LARGE SCALE GENOMIC DNA]</scope>
    <source>
        <strain evidence="9 10">LMG 29911</strain>
    </source>
</reference>
<dbReference type="SUPFAM" id="SSF56112">
    <property type="entry name" value="Protein kinase-like (PK-like)"/>
    <property type="match status" value="1"/>
</dbReference>
<protein>
    <submittedName>
        <fullName evidence="9">Serine/threonine protein kinase</fullName>
    </submittedName>
</protein>
<keyword evidence="7" id="KW-0812">Transmembrane</keyword>
<dbReference type="PROSITE" id="PS50011">
    <property type="entry name" value="PROTEIN_KINASE_DOM"/>
    <property type="match status" value="1"/>
</dbReference>
<dbReference type="AlphaFoldDB" id="A0A2S8SUU4"/>
<feature type="binding site" evidence="5">
    <location>
        <position position="45"/>
    </location>
    <ligand>
        <name>ATP</name>
        <dbReference type="ChEBI" id="CHEBI:30616"/>
    </ligand>
</feature>
<feature type="transmembrane region" description="Helical" evidence="7">
    <location>
        <begin position="590"/>
        <end position="610"/>
    </location>
</feature>
<evidence type="ECO:0000256" key="3">
    <source>
        <dbReference type="ARBA" id="ARBA00022777"/>
    </source>
</evidence>
<dbReference type="CDD" id="cd14014">
    <property type="entry name" value="STKc_PknB_like"/>
    <property type="match status" value="1"/>
</dbReference>
<evidence type="ECO:0000259" key="8">
    <source>
        <dbReference type="PROSITE" id="PS50011"/>
    </source>
</evidence>
<evidence type="ECO:0000256" key="6">
    <source>
        <dbReference type="SAM" id="MobiDB-lite"/>
    </source>
</evidence>
<dbReference type="Proteomes" id="UP000237684">
    <property type="component" value="Unassembled WGS sequence"/>
</dbReference>